<proteinExistence type="predicted"/>
<evidence type="ECO:0000313" key="2">
    <source>
        <dbReference type="Proteomes" id="UP001081071"/>
    </source>
</evidence>
<dbReference type="Pfam" id="PF02423">
    <property type="entry name" value="OCD_Mu_crystall"/>
    <property type="match status" value="1"/>
</dbReference>
<dbReference type="Gene3D" id="3.40.50.720">
    <property type="entry name" value="NAD(P)-binding Rossmann-like Domain"/>
    <property type="match status" value="1"/>
</dbReference>
<comment type="caution">
    <text evidence="1">The sequence shown here is derived from an EMBL/GenBank/DDBJ whole genome shotgun (WGS) entry which is preliminary data.</text>
</comment>
<reference evidence="1" key="1">
    <citation type="submission" date="2022-12" db="EMBL/GenBank/DDBJ databases">
        <authorList>
            <person name="Krivoruchko A.V."/>
            <person name="Elkin A."/>
        </authorList>
    </citation>
    <scope>NUCLEOTIDE SEQUENCE</scope>
    <source>
        <strain evidence="1">IEGM 1391</strain>
    </source>
</reference>
<dbReference type="PANTHER" id="PTHR13812:SF19">
    <property type="entry name" value="KETIMINE REDUCTASE MU-CRYSTALLIN"/>
    <property type="match status" value="1"/>
</dbReference>
<dbReference type="PANTHER" id="PTHR13812">
    <property type="entry name" value="KETIMINE REDUCTASE MU-CRYSTALLIN"/>
    <property type="match status" value="1"/>
</dbReference>
<dbReference type="Gene3D" id="3.30.1780.10">
    <property type="entry name" value="ornithine cyclodeaminase, domain 1"/>
    <property type="match status" value="1"/>
</dbReference>
<dbReference type="Proteomes" id="UP001081071">
    <property type="component" value="Unassembled WGS sequence"/>
</dbReference>
<dbReference type="PIRSF" id="PIRSF001439">
    <property type="entry name" value="CryM"/>
    <property type="match status" value="1"/>
</dbReference>
<evidence type="ECO:0000313" key="1">
    <source>
        <dbReference type="EMBL" id="MCZ4518013.1"/>
    </source>
</evidence>
<name>A0ABT4MAW9_9NOCA</name>
<sequence>MTLVLRHSEISALLDRSEVFTAVERALADLSTGAAQNPAPPSMNGTEDGRIIPMVAQSGTSELAVVKVLSDLPGNRARGLPRQRSTMLVTSTRTGECVAMLDGRAITAIRTAAASAVATAHLARNDSSVVGVVGAGNLAVEHVRALHGVRDIESVVVWSRSADTVERFRESLADLDLKIDHALSVEDVVRQSHIVCTLTPSVEPILFGQWLIAGTHLNVVGAAPRPNEREVDGDAMAQSRVVVDSTATALSKSGDALLAIAEGAVDESHFDTELGDVITGRKSGRSTDAEITLFDSTGIGLEDLAVAELVVQRARAAGVGLELDLTS</sequence>
<protein>
    <submittedName>
        <fullName evidence="1">Ornithine cyclodeaminase family protein</fullName>
    </submittedName>
</protein>
<organism evidence="1 2">
    <name type="scientific">Rhodococcus ruber</name>
    <dbReference type="NCBI Taxonomy" id="1830"/>
    <lineage>
        <taxon>Bacteria</taxon>
        <taxon>Bacillati</taxon>
        <taxon>Actinomycetota</taxon>
        <taxon>Actinomycetes</taxon>
        <taxon>Mycobacteriales</taxon>
        <taxon>Nocardiaceae</taxon>
        <taxon>Rhodococcus</taxon>
    </lineage>
</organism>
<dbReference type="SUPFAM" id="SSF51735">
    <property type="entry name" value="NAD(P)-binding Rossmann-fold domains"/>
    <property type="match status" value="1"/>
</dbReference>
<dbReference type="InterPro" id="IPR036291">
    <property type="entry name" value="NAD(P)-bd_dom_sf"/>
</dbReference>
<keyword evidence="2" id="KW-1185">Reference proteome</keyword>
<dbReference type="InterPro" id="IPR003462">
    <property type="entry name" value="ODC_Mu_crystall"/>
</dbReference>
<gene>
    <name evidence="1" type="ORF">O4220_05740</name>
</gene>
<dbReference type="EMBL" id="JAPWIJ010000002">
    <property type="protein sequence ID" value="MCZ4518013.1"/>
    <property type="molecule type" value="Genomic_DNA"/>
</dbReference>
<dbReference type="InterPro" id="IPR023401">
    <property type="entry name" value="ODC_N"/>
</dbReference>
<accession>A0ABT4MAW9</accession>
<dbReference type="RefSeq" id="WP_269602695.1">
    <property type="nucleotide sequence ID" value="NZ_JAPWIJ010000002.1"/>
</dbReference>